<evidence type="ECO:0000256" key="2">
    <source>
        <dbReference type="ARBA" id="ARBA00004371"/>
    </source>
</evidence>
<accession>A0AAD5U5V1</accession>
<keyword evidence="6" id="KW-0458">Lysosome</keyword>
<dbReference type="PANTHER" id="PTHR23354:SF131">
    <property type="entry name" value="MTOR-ASSOCIATED PROTEIN MEAK7"/>
    <property type="match status" value="1"/>
</dbReference>
<keyword evidence="5" id="KW-0472">Membrane</keyword>
<keyword evidence="4" id="KW-0963">Cytoplasm</keyword>
<organism evidence="11 12">
    <name type="scientific">Clydaea vesicula</name>
    <dbReference type="NCBI Taxonomy" id="447962"/>
    <lineage>
        <taxon>Eukaryota</taxon>
        <taxon>Fungi</taxon>
        <taxon>Fungi incertae sedis</taxon>
        <taxon>Chytridiomycota</taxon>
        <taxon>Chytridiomycota incertae sedis</taxon>
        <taxon>Chytridiomycetes</taxon>
        <taxon>Lobulomycetales</taxon>
        <taxon>Lobulomycetaceae</taxon>
        <taxon>Clydaea</taxon>
    </lineage>
</organism>
<dbReference type="InterPro" id="IPR006571">
    <property type="entry name" value="TLDc_dom"/>
</dbReference>
<comment type="subcellular location">
    <subcellularLocation>
        <location evidence="3">Cytoplasm</location>
    </subcellularLocation>
    <subcellularLocation>
        <location evidence="2">Lysosome</location>
    </subcellularLocation>
    <subcellularLocation>
        <location evidence="1">Membrane</location>
    </subcellularLocation>
</comment>
<dbReference type="Pfam" id="PF07534">
    <property type="entry name" value="TLD"/>
    <property type="match status" value="1"/>
</dbReference>
<evidence type="ECO:0000256" key="4">
    <source>
        <dbReference type="ARBA" id="ARBA00022490"/>
    </source>
</evidence>
<evidence type="ECO:0000313" key="11">
    <source>
        <dbReference type="EMBL" id="KAJ3224170.1"/>
    </source>
</evidence>
<evidence type="ECO:0000256" key="1">
    <source>
        <dbReference type="ARBA" id="ARBA00004370"/>
    </source>
</evidence>
<dbReference type="GO" id="GO:0005737">
    <property type="term" value="C:cytoplasm"/>
    <property type="evidence" value="ECO:0007669"/>
    <property type="project" value="UniProtKB-SubCell"/>
</dbReference>
<evidence type="ECO:0000259" key="10">
    <source>
        <dbReference type="PROSITE" id="PS51886"/>
    </source>
</evidence>
<evidence type="ECO:0000256" key="3">
    <source>
        <dbReference type="ARBA" id="ARBA00004496"/>
    </source>
</evidence>
<dbReference type="PROSITE" id="PS51886">
    <property type="entry name" value="TLDC"/>
    <property type="match status" value="1"/>
</dbReference>
<feature type="domain" description="TLDc" evidence="10">
    <location>
        <begin position="146"/>
        <end position="319"/>
    </location>
</feature>
<dbReference type="GO" id="GO:0006979">
    <property type="term" value="P:response to oxidative stress"/>
    <property type="evidence" value="ECO:0007669"/>
    <property type="project" value="TreeGrafter"/>
</dbReference>
<dbReference type="AlphaFoldDB" id="A0AAD5U5V1"/>
<protein>
    <recommendedName>
        <fullName evidence="7">MTOR-associated protein MEAK7</fullName>
    </recommendedName>
    <alternativeName>
        <fullName evidence="9">TBC/LysM-associated domain-containing protein 1</fullName>
    </alternativeName>
    <alternativeName>
        <fullName evidence="8">TLD domain-containing protein 1</fullName>
    </alternativeName>
</protein>
<dbReference type="Proteomes" id="UP001211065">
    <property type="component" value="Unassembled WGS sequence"/>
</dbReference>
<evidence type="ECO:0000256" key="9">
    <source>
        <dbReference type="ARBA" id="ARBA00042134"/>
    </source>
</evidence>
<dbReference type="GO" id="GO:0005634">
    <property type="term" value="C:nucleus"/>
    <property type="evidence" value="ECO:0007669"/>
    <property type="project" value="TreeGrafter"/>
</dbReference>
<name>A0AAD5U5V1_9FUNG</name>
<dbReference type="SMART" id="SM00584">
    <property type="entry name" value="TLDc"/>
    <property type="match status" value="1"/>
</dbReference>
<evidence type="ECO:0000256" key="8">
    <source>
        <dbReference type="ARBA" id="ARBA00041780"/>
    </source>
</evidence>
<evidence type="ECO:0000256" key="7">
    <source>
        <dbReference type="ARBA" id="ARBA00039594"/>
    </source>
</evidence>
<proteinExistence type="predicted"/>
<gene>
    <name evidence="11" type="ORF">HK099_000161</name>
</gene>
<sequence length="390" mass="44820">MIDLNDWRTAASHLVKLARVEEFFNSQLTFNQINNGNQLVQLLATSFVNLINENLEQSAKLKEPSERFIQYCIKTLSIPKFNLDQNDTKKNANVEGKEIVNLEKLATGISNSAILKKIFLVVFGRIFFLQINIKKDELSKILNKSKLLSWEDFFIFTFFIVEEVREGEQRRDNWKLVFDSDRDGMSWTTFQTKIEDIGSTIIVIRDKKNNVFGGFAAAEWKRYPKFFGNSNCFLFRLNPQLTIYQSTNINENFQYFNYGTSQLTNGLGFGGQIDYFGLYIGTDFAKGHSRGHNSTTFDNPPLSEDEDFVIDSVEAWLVQEKERDDRLIEGGKQSVLDDTTNVNFMEMSGFKPKWKILMTTMQVTQFIVGTSLAYCYLAIEGGQNSIGIKF</sequence>
<comment type="caution">
    <text evidence="11">The sequence shown here is derived from an EMBL/GenBank/DDBJ whole genome shotgun (WGS) entry which is preliminary data.</text>
</comment>
<reference evidence="11" key="1">
    <citation type="submission" date="2020-05" db="EMBL/GenBank/DDBJ databases">
        <title>Phylogenomic resolution of chytrid fungi.</title>
        <authorList>
            <person name="Stajich J.E."/>
            <person name="Amses K."/>
            <person name="Simmons R."/>
            <person name="Seto K."/>
            <person name="Myers J."/>
            <person name="Bonds A."/>
            <person name="Quandt C.A."/>
            <person name="Barry K."/>
            <person name="Liu P."/>
            <person name="Grigoriev I."/>
            <person name="Longcore J.E."/>
            <person name="James T.Y."/>
        </authorList>
    </citation>
    <scope>NUCLEOTIDE SEQUENCE</scope>
    <source>
        <strain evidence="11">JEL0476</strain>
    </source>
</reference>
<dbReference type="GO" id="GO:0016020">
    <property type="term" value="C:membrane"/>
    <property type="evidence" value="ECO:0007669"/>
    <property type="project" value="UniProtKB-SubCell"/>
</dbReference>
<evidence type="ECO:0000256" key="6">
    <source>
        <dbReference type="ARBA" id="ARBA00023228"/>
    </source>
</evidence>
<evidence type="ECO:0000313" key="12">
    <source>
        <dbReference type="Proteomes" id="UP001211065"/>
    </source>
</evidence>
<keyword evidence="12" id="KW-1185">Reference proteome</keyword>
<evidence type="ECO:0000256" key="5">
    <source>
        <dbReference type="ARBA" id="ARBA00023136"/>
    </source>
</evidence>
<dbReference type="EMBL" id="JADGJW010000102">
    <property type="protein sequence ID" value="KAJ3224170.1"/>
    <property type="molecule type" value="Genomic_DNA"/>
</dbReference>
<dbReference type="PANTHER" id="PTHR23354">
    <property type="entry name" value="NUCLEOLAR PROTEIN 7/ESTROGEN RECEPTOR COACTIVATOR-RELATED"/>
    <property type="match status" value="1"/>
</dbReference>